<accession>A0ABY0IS02</accession>
<evidence type="ECO:0000256" key="3">
    <source>
        <dbReference type="ARBA" id="ARBA00023143"/>
    </source>
</evidence>
<feature type="domain" description="PilZ" evidence="4">
    <location>
        <begin position="121"/>
        <end position="234"/>
    </location>
</feature>
<dbReference type="RefSeq" id="WP_130458828.1">
    <property type="nucleotide sequence ID" value="NZ_SHKM01000001.1"/>
</dbReference>
<keyword evidence="7" id="KW-1185">Reference proteome</keyword>
<dbReference type="Pfam" id="PF07238">
    <property type="entry name" value="PilZ"/>
    <property type="match status" value="1"/>
</dbReference>
<evidence type="ECO:0000256" key="1">
    <source>
        <dbReference type="ARBA" id="ARBA00022636"/>
    </source>
</evidence>
<dbReference type="InterPro" id="IPR009875">
    <property type="entry name" value="PilZ_domain"/>
</dbReference>
<evidence type="ECO:0000256" key="2">
    <source>
        <dbReference type="ARBA" id="ARBA00022741"/>
    </source>
</evidence>
<keyword evidence="1" id="KW-0973">c-di-GMP</keyword>
<protein>
    <submittedName>
        <fullName evidence="6">PilZ domain-containing protein</fullName>
    </submittedName>
</protein>
<dbReference type="EMBL" id="SHKM01000001">
    <property type="protein sequence ID" value="RZT90369.1"/>
    <property type="molecule type" value="Genomic_DNA"/>
</dbReference>
<name>A0ABY0IS02_9RHOO</name>
<evidence type="ECO:0000259" key="5">
    <source>
        <dbReference type="Pfam" id="PF12945"/>
    </source>
</evidence>
<feature type="domain" description="Type III secretion system flagellar brake protein YcgR PilZN" evidence="5">
    <location>
        <begin position="28"/>
        <end position="112"/>
    </location>
</feature>
<dbReference type="Gene3D" id="2.30.110.10">
    <property type="entry name" value="Electron Transport, Fmn-binding Protein, Chain A"/>
    <property type="match status" value="1"/>
</dbReference>
<keyword evidence="2" id="KW-0547">Nucleotide-binding</keyword>
<gene>
    <name evidence="6" type="ORF">EV678_1183</name>
</gene>
<proteinExistence type="predicted"/>
<evidence type="ECO:0000313" key="6">
    <source>
        <dbReference type="EMBL" id="RZT90369.1"/>
    </source>
</evidence>
<evidence type="ECO:0000259" key="4">
    <source>
        <dbReference type="Pfam" id="PF07238"/>
    </source>
</evidence>
<reference evidence="6 7" key="1">
    <citation type="submission" date="2019-02" db="EMBL/GenBank/DDBJ databases">
        <title>Genomic Encyclopedia of Type Strains, Phase IV (KMG-IV): sequencing the most valuable type-strain genomes for metagenomic binning, comparative biology and taxonomic classification.</title>
        <authorList>
            <person name="Goeker M."/>
        </authorList>
    </citation>
    <scope>NUCLEOTIDE SEQUENCE [LARGE SCALE GENOMIC DNA]</scope>
    <source>
        <strain evidence="6 7">DSM 21223</strain>
    </source>
</reference>
<evidence type="ECO:0000313" key="7">
    <source>
        <dbReference type="Proteomes" id="UP000292136"/>
    </source>
</evidence>
<dbReference type="SUPFAM" id="SSF141371">
    <property type="entry name" value="PilZ domain-like"/>
    <property type="match status" value="1"/>
</dbReference>
<organism evidence="6 7">
    <name type="scientific">Azospira oryzae</name>
    <dbReference type="NCBI Taxonomy" id="146939"/>
    <lineage>
        <taxon>Bacteria</taxon>
        <taxon>Pseudomonadati</taxon>
        <taxon>Pseudomonadota</taxon>
        <taxon>Betaproteobacteria</taxon>
        <taxon>Rhodocyclales</taxon>
        <taxon>Rhodocyclaceae</taxon>
        <taxon>Azospira</taxon>
    </lineage>
</organism>
<dbReference type="InterPro" id="IPR012349">
    <property type="entry name" value="Split_barrel_FMN-bd"/>
</dbReference>
<sequence>MPDPAPAKDIAPEIPAENRVNLDEARLQIGDALQLQPNGDANAARHYVKLIGFTKGASVLVSTPKVDGAYIFVRDGQNYVVRAFSGKNAYAFSTTVVRSVAVPYPYLHLSYPKDVRALVVRRGARAKVNLIASARRLDAQGQESPDACAASIRNVSISGAMLASPHPLGLQGDSIRLSFKIALADIISLVTLDAVIRAVNPGGEDLGPGMIGYGLEFVGGEAQDRITLTAFVYQKLLEQDAAT</sequence>
<dbReference type="Proteomes" id="UP000292136">
    <property type="component" value="Unassembled WGS sequence"/>
</dbReference>
<dbReference type="Pfam" id="PF12945">
    <property type="entry name" value="PilZNR"/>
    <property type="match status" value="1"/>
</dbReference>
<comment type="caution">
    <text evidence="6">The sequence shown here is derived from an EMBL/GenBank/DDBJ whole genome shotgun (WGS) entry which is preliminary data.</text>
</comment>
<keyword evidence="3" id="KW-0975">Bacterial flagellum</keyword>
<dbReference type="InterPro" id="IPR009926">
    <property type="entry name" value="T3SS_YcgR_PilZN"/>
</dbReference>